<feature type="transmembrane region" description="Helical" evidence="1">
    <location>
        <begin position="111"/>
        <end position="134"/>
    </location>
</feature>
<protein>
    <submittedName>
        <fullName evidence="3">LytTR family DNA-binding domain-containing protein</fullName>
    </submittedName>
</protein>
<name>A0AAN0MDD8_9RHOB</name>
<keyword evidence="1" id="KW-0472">Membrane</keyword>
<reference evidence="4" key="1">
    <citation type="submission" date="2024-04" db="EMBL/GenBank/DDBJ databases">
        <title>Phylogenomic analyses of a clade within the roseobacter group suggest taxonomic reassignments of species of the genera Aestuariivita, Citreicella, Loktanella, Nautella, Pelagibaca, Ruegeria, Thalassobius, Thiobacimonas and Tropicibacter, and the proposal o.</title>
        <authorList>
            <person name="Jeon C.O."/>
        </authorList>
    </citation>
    <scope>NUCLEOTIDE SEQUENCE [LARGE SCALE GENOMIC DNA]</scope>
    <source>
        <strain evidence="4">SS1-5</strain>
    </source>
</reference>
<accession>A0AAN0MDD8</accession>
<gene>
    <name evidence="3" type="ORF">AABB31_21310</name>
</gene>
<dbReference type="EMBL" id="CP151767">
    <property type="protein sequence ID" value="WZU67432.1"/>
    <property type="molecule type" value="Genomic_DNA"/>
</dbReference>
<dbReference type="Gene3D" id="2.40.50.1020">
    <property type="entry name" value="LytTr DNA-binding domain"/>
    <property type="match status" value="1"/>
</dbReference>
<evidence type="ECO:0000256" key="1">
    <source>
        <dbReference type="SAM" id="Phobius"/>
    </source>
</evidence>
<reference evidence="3 4" key="2">
    <citation type="submission" date="2024-08" db="EMBL/GenBank/DDBJ databases">
        <title>Phylogenomic analyses of a clade within the roseobacter group suggest taxonomic reassignments of species of the genera Aestuariivita, Citreicella, Loktanella, Nautella, Pelagibaca, Ruegeria, Thalassobius, Thiobacimonas and Tropicibacter, and the proposal o.</title>
        <authorList>
            <person name="Jeon C.O."/>
        </authorList>
    </citation>
    <scope>NUCLEOTIDE SEQUENCE [LARGE SCALE GENOMIC DNA]</scope>
    <source>
        <strain evidence="3 4">SS1-5</strain>
    </source>
</reference>
<dbReference type="InterPro" id="IPR007492">
    <property type="entry name" value="LytTR_DNA-bd_dom"/>
</dbReference>
<proteinExistence type="predicted"/>
<dbReference type="AlphaFoldDB" id="A0AAN0MDD8"/>
<sequence length="244" mass="27486">MNKFLSRALPSLGSEPKWWFLFGLGGLLAFIGPFGTFEALSLPLRLAYWVPIVVGSNVFVRLAKIVSDRWMTRHGPIWWQSCSTLLFSVTFSPAVWLFSGLFDPDFPTFGNLVFVFLHVLAVAATVGTLVYLLADNRIGDRPRLYSRLPDAVRSPVVRLTVDDHYVEVHLADGSSHRLLMRLADAVAEMDETAGFFTHRSHWVALAFVASGKREKNRDYLMLHTGAKVPISKTYREKVRAEGFL</sequence>
<dbReference type="Pfam" id="PF04397">
    <property type="entry name" value="LytTR"/>
    <property type="match status" value="1"/>
</dbReference>
<dbReference type="SMART" id="SM00850">
    <property type="entry name" value="LytTR"/>
    <property type="match status" value="1"/>
</dbReference>
<dbReference type="GO" id="GO:0003677">
    <property type="term" value="F:DNA binding"/>
    <property type="evidence" value="ECO:0007669"/>
    <property type="project" value="UniProtKB-KW"/>
</dbReference>
<evidence type="ECO:0000313" key="4">
    <source>
        <dbReference type="Proteomes" id="UP001470809"/>
    </source>
</evidence>
<dbReference type="RefSeq" id="WP_342076743.1">
    <property type="nucleotide sequence ID" value="NZ_CP151767.2"/>
</dbReference>
<feature type="transmembrane region" description="Helical" evidence="1">
    <location>
        <begin position="77"/>
        <end position="99"/>
    </location>
</feature>
<feature type="domain" description="HTH LytTR-type" evidence="2">
    <location>
        <begin position="161"/>
        <end position="244"/>
    </location>
</feature>
<keyword evidence="1" id="KW-1133">Transmembrane helix</keyword>
<feature type="transmembrane region" description="Helical" evidence="1">
    <location>
        <begin position="20"/>
        <end position="40"/>
    </location>
</feature>
<dbReference type="Proteomes" id="UP001470809">
    <property type="component" value="Chromosome"/>
</dbReference>
<evidence type="ECO:0000259" key="2">
    <source>
        <dbReference type="PROSITE" id="PS50930"/>
    </source>
</evidence>
<keyword evidence="1" id="KW-0812">Transmembrane</keyword>
<keyword evidence="3" id="KW-0238">DNA-binding</keyword>
<dbReference type="PROSITE" id="PS50930">
    <property type="entry name" value="HTH_LYTTR"/>
    <property type="match status" value="1"/>
</dbReference>
<organism evidence="3 4">
    <name type="scientific">Yoonia rhodophyticola</name>
    <dbReference type="NCBI Taxonomy" id="3137370"/>
    <lineage>
        <taxon>Bacteria</taxon>
        <taxon>Pseudomonadati</taxon>
        <taxon>Pseudomonadota</taxon>
        <taxon>Alphaproteobacteria</taxon>
        <taxon>Rhodobacterales</taxon>
        <taxon>Paracoccaceae</taxon>
        <taxon>Yoonia</taxon>
    </lineage>
</organism>
<keyword evidence="4" id="KW-1185">Reference proteome</keyword>
<feature type="transmembrane region" description="Helical" evidence="1">
    <location>
        <begin position="46"/>
        <end position="65"/>
    </location>
</feature>
<evidence type="ECO:0000313" key="3">
    <source>
        <dbReference type="EMBL" id="WZU67432.1"/>
    </source>
</evidence>
<dbReference type="KEGG" id="yrh:AABB31_21310"/>